<evidence type="ECO:0000313" key="3">
    <source>
        <dbReference type="Proteomes" id="UP001529510"/>
    </source>
</evidence>
<proteinExistence type="predicted"/>
<organism evidence="2 3">
    <name type="scientific">Cirrhinus mrigala</name>
    <name type="common">Mrigala</name>
    <dbReference type="NCBI Taxonomy" id="683832"/>
    <lineage>
        <taxon>Eukaryota</taxon>
        <taxon>Metazoa</taxon>
        <taxon>Chordata</taxon>
        <taxon>Craniata</taxon>
        <taxon>Vertebrata</taxon>
        <taxon>Euteleostomi</taxon>
        <taxon>Actinopterygii</taxon>
        <taxon>Neopterygii</taxon>
        <taxon>Teleostei</taxon>
        <taxon>Ostariophysi</taxon>
        <taxon>Cypriniformes</taxon>
        <taxon>Cyprinidae</taxon>
        <taxon>Labeoninae</taxon>
        <taxon>Labeonini</taxon>
        <taxon>Cirrhinus</taxon>
    </lineage>
</organism>
<protein>
    <submittedName>
        <fullName evidence="2">Uncharacterized protein</fullName>
    </submittedName>
</protein>
<feature type="region of interest" description="Disordered" evidence="1">
    <location>
        <begin position="248"/>
        <end position="317"/>
    </location>
</feature>
<comment type="caution">
    <text evidence="2">The sequence shown here is derived from an EMBL/GenBank/DDBJ whole genome shotgun (WGS) entry which is preliminary data.</text>
</comment>
<feature type="region of interest" description="Disordered" evidence="1">
    <location>
        <begin position="85"/>
        <end position="159"/>
    </location>
</feature>
<dbReference type="Proteomes" id="UP001529510">
    <property type="component" value="Unassembled WGS sequence"/>
</dbReference>
<dbReference type="EMBL" id="JAMKFB020000020">
    <property type="protein sequence ID" value="KAL0163637.1"/>
    <property type="molecule type" value="Genomic_DNA"/>
</dbReference>
<feature type="non-terminal residue" evidence="2">
    <location>
        <position position="317"/>
    </location>
</feature>
<feature type="compositionally biased region" description="Pro residues" evidence="1">
    <location>
        <begin position="254"/>
        <end position="271"/>
    </location>
</feature>
<reference evidence="2 3" key="1">
    <citation type="submission" date="2024-05" db="EMBL/GenBank/DDBJ databases">
        <title>Genome sequencing and assembly of Indian major carp, Cirrhinus mrigala (Hamilton, 1822).</title>
        <authorList>
            <person name="Mohindra V."/>
            <person name="Chowdhury L.M."/>
            <person name="Lal K."/>
            <person name="Jena J.K."/>
        </authorList>
    </citation>
    <scope>NUCLEOTIDE SEQUENCE [LARGE SCALE GENOMIC DNA]</scope>
    <source>
        <strain evidence="2">CM1030</strain>
        <tissue evidence="2">Blood</tissue>
    </source>
</reference>
<accession>A0ABD0NP40</accession>
<gene>
    <name evidence="2" type="ORF">M9458_039390</name>
</gene>
<keyword evidence="3" id="KW-1185">Reference proteome</keyword>
<feature type="compositionally biased region" description="Pro residues" evidence="1">
    <location>
        <begin position="286"/>
        <end position="307"/>
    </location>
</feature>
<evidence type="ECO:0000313" key="2">
    <source>
        <dbReference type="EMBL" id="KAL0163637.1"/>
    </source>
</evidence>
<dbReference type="AlphaFoldDB" id="A0ABD0NP40"/>
<evidence type="ECO:0000256" key="1">
    <source>
        <dbReference type="SAM" id="MobiDB-lite"/>
    </source>
</evidence>
<sequence>MDDPAVLVLLLEQGLRSLKDHTTDFVFLANSKHYPDSCLCSFNRTRLNTTTGAQLSGEGPRESFAIFVEWVLVFCQSSLTVDFADNDTSPTHDPVPSPMSPHSAARQAEPTVDGEPSPEPEPITSDQVREPATSHTTEEVSVEHEEAEESPAHCTSTEGEQKLELGQMELINFEDIYADMPPFTPPSSELSVYPEPPVCPDLSACLGFPPTLPLLPHLVIPASATPPLSPDSPSAHPQPTISAVGLPRVCQFPSSPPPASESWTPPRPSDPTAPGSLVSTVACGLPAPPSSLVPPAPPRPVVNPPLPRDSSGCTSLL</sequence>
<name>A0ABD0NP40_CIRMR</name>